<evidence type="ECO:0000313" key="2">
    <source>
        <dbReference type="EMBL" id="GID79986.1"/>
    </source>
</evidence>
<sequence length="68" mass="6817">MGVEGAVVERVTAAGQGRANPCVQGCELVQVAVDADPRGGAEAAAALQAQGERAGGRDRAEDGGDRLR</sequence>
<protein>
    <submittedName>
        <fullName evidence="2">Uncharacterized protein</fullName>
    </submittedName>
</protein>
<evidence type="ECO:0000313" key="3">
    <source>
        <dbReference type="Proteomes" id="UP000609879"/>
    </source>
</evidence>
<feature type="compositionally biased region" description="Low complexity" evidence="1">
    <location>
        <begin position="43"/>
        <end position="52"/>
    </location>
</feature>
<dbReference type="EMBL" id="BOMI01000185">
    <property type="protein sequence ID" value="GID79986.1"/>
    <property type="molecule type" value="Genomic_DNA"/>
</dbReference>
<name>A0ABQ3YJ13_9ACTN</name>
<organism evidence="2 3">
    <name type="scientific">Paractinoplanes deccanensis</name>
    <dbReference type="NCBI Taxonomy" id="113561"/>
    <lineage>
        <taxon>Bacteria</taxon>
        <taxon>Bacillati</taxon>
        <taxon>Actinomycetota</taxon>
        <taxon>Actinomycetes</taxon>
        <taxon>Micromonosporales</taxon>
        <taxon>Micromonosporaceae</taxon>
        <taxon>Paractinoplanes</taxon>
    </lineage>
</organism>
<proteinExistence type="predicted"/>
<accession>A0ABQ3YJ13</accession>
<gene>
    <name evidence="2" type="ORF">Ade02nite_86270</name>
</gene>
<feature type="region of interest" description="Disordered" evidence="1">
    <location>
        <begin position="43"/>
        <end position="68"/>
    </location>
</feature>
<reference evidence="2 3" key="1">
    <citation type="submission" date="2021-01" db="EMBL/GenBank/DDBJ databases">
        <title>Whole genome shotgun sequence of Actinoplanes deccanensis NBRC 13994.</title>
        <authorList>
            <person name="Komaki H."/>
            <person name="Tamura T."/>
        </authorList>
    </citation>
    <scope>NUCLEOTIDE SEQUENCE [LARGE SCALE GENOMIC DNA]</scope>
    <source>
        <strain evidence="2 3">NBRC 13994</strain>
    </source>
</reference>
<dbReference type="Proteomes" id="UP000609879">
    <property type="component" value="Unassembled WGS sequence"/>
</dbReference>
<evidence type="ECO:0000256" key="1">
    <source>
        <dbReference type="SAM" id="MobiDB-lite"/>
    </source>
</evidence>
<feature type="compositionally biased region" description="Basic and acidic residues" evidence="1">
    <location>
        <begin position="54"/>
        <end position="68"/>
    </location>
</feature>
<keyword evidence="3" id="KW-1185">Reference proteome</keyword>
<comment type="caution">
    <text evidence="2">The sequence shown here is derived from an EMBL/GenBank/DDBJ whole genome shotgun (WGS) entry which is preliminary data.</text>
</comment>